<evidence type="ECO:0000313" key="3">
    <source>
        <dbReference type="Proteomes" id="UP000717981"/>
    </source>
</evidence>
<protein>
    <submittedName>
        <fullName evidence="2">Alkylhydroperoxidase</fullName>
    </submittedName>
</protein>
<dbReference type="EMBL" id="PDWK01000027">
    <property type="protein sequence ID" value="KAF1689120.1"/>
    <property type="molecule type" value="Genomic_DNA"/>
</dbReference>
<organism evidence="2 3">
    <name type="scientific">Pseudoxanthomonas taiwanensis</name>
    <dbReference type="NCBI Taxonomy" id="176598"/>
    <lineage>
        <taxon>Bacteria</taxon>
        <taxon>Pseudomonadati</taxon>
        <taxon>Pseudomonadota</taxon>
        <taxon>Gammaproteobacteria</taxon>
        <taxon>Lysobacterales</taxon>
        <taxon>Lysobacteraceae</taxon>
        <taxon>Pseudoxanthomonas</taxon>
    </lineage>
</organism>
<dbReference type="InterPro" id="IPR004675">
    <property type="entry name" value="AhpD_core"/>
</dbReference>
<evidence type="ECO:0000313" key="2">
    <source>
        <dbReference type="EMBL" id="KAF1689120.1"/>
    </source>
</evidence>
<dbReference type="AlphaFoldDB" id="A0A921TI18"/>
<dbReference type="SUPFAM" id="SSF69118">
    <property type="entry name" value="AhpD-like"/>
    <property type="match status" value="1"/>
</dbReference>
<reference evidence="2" key="1">
    <citation type="submission" date="2017-10" db="EMBL/GenBank/DDBJ databases">
        <title>Whole genome sequencing of members of genus Pseudoxanthomonas.</title>
        <authorList>
            <person name="Kumar S."/>
            <person name="Bansal K."/>
            <person name="Kaur A."/>
            <person name="Patil P."/>
            <person name="Sharma S."/>
            <person name="Patil P.B."/>
        </authorList>
    </citation>
    <scope>NUCLEOTIDE SEQUENCE</scope>
    <source>
        <strain evidence="2">DSM 22914</strain>
    </source>
</reference>
<dbReference type="Gene3D" id="1.20.1290.10">
    <property type="entry name" value="AhpD-like"/>
    <property type="match status" value="1"/>
</dbReference>
<dbReference type="InterPro" id="IPR029032">
    <property type="entry name" value="AhpD-like"/>
</dbReference>
<feature type="domain" description="Carboxymuconolactone decarboxylase-like" evidence="1">
    <location>
        <begin position="13"/>
        <end position="95"/>
    </location>
</feature>
<dbReference type="PANTHER" id="PTHR35446:SF2">
    <property type="entry name" value="CARBOXYMUCONOLACTONE DECARBOXYLASE-LIKE DOMAIN-CONTAINING PROTEIN"/>
    <property type="match status" value="1"/>
</dbReference>
<dbReference type="NCBIfam" id="TIGR00778">
    <property type="entry name" value="ahpD_dom"/>
    <property type="match status" value="1"/>
</dbReference>
<dbReference type="GO" id="GO:0051920">
    <property type="term" value="F:peroxiredoxin activity"/>
    <property type="evidence" value="ECO:0007669"/>
    <property type="project" value="InterPro"/>
</dbReference>
<gene>
    <name evidence="2" type="ORF">CR938_07130</name>
</gene>
<proteinExistence type="predicted"/>
<dbReference type="Pfam" id="PF02627">
    <property type="entry name" value="CMD"/>
    <property type="match status" value="1"/>
</dbReference>
<dbReference type="Proteomes" id="UP000717981">
    <property type="component" value="Unassembled WGS sequence"/>
</dbReference>
<accession>A0A921TI18</accession>
<comment type="caution">
    <text evidence="2">The sequence shown here is derived from an EMBL/GenBank/DDBJ whole genome shotgun (WGS) entry which is preliminary data.</text>
</comment>
<keyword evidence="3" id="KW-1185">Reference proteome</keyword>
<dbReference type="PANTHER" id="PTHR35446">
    <property type="entry name" value="SI:CH211-175M2.5"/>
    <property type="match status" value="1"/>
</dbReference>
<dbReference type="OrthoDB" id="9801997at2"/>
<sequence length="146" mass="15861">MRYRRVEYPRHVPAAVEALRAAATAVHAGVLEPDLVDLVFLRVSQINGCAFCMDLHSAALRRAGVDPHKLDTLPGWRHGHLFDARERAALAWAEALTALPSRAPDEADYEALKPHFDDAGIATLTMAVAVVNALNRLGVGLLPELP</sequence>
<name>A0A921TI18_9GAMM</name>
<evidence type="ECO:0000259" key="1">
    <source>
        <dbReference type="Pfam" id="PF02627"/>
    </source>
</evidence>
<dbReference type="RefSeq" id="WP_162124345.1">
    <property type="nucleotide sequence ID" value="NZ_PDWK01000027.1"/>
</dbReference>
<dbReference type="InterPro" id="IPR003779">
    <property type="entry name" value="CMD-like"/>
</dbReference>